<dbReference type="RefSeq" id="WP_011989249.1">
    <property type="nucleotide sequence ID" value="NC_009706.1"/>
</dbReference>
<dbReference type="Proteomes" id="UP000002411">
    <property type="component" value="Chromosome"/>
</dbReference>
<name>A5N603_CLOK5</name>
<proteinExistence type="predicted"/>
<accession>A5N603</accession>
<reference evidence="2 3" key="1">
    <citation type="journal article" date="2008" name="Proc. Natl. Acad. Sci. U.S.A.">
        <title>The genome of Clostridium kluyveri, a strict anaerobe with unique metabolic features.</title>
        <authorList>
            <person name="Seedorf H."/>
            <person name="Fricke W.F."/>
            <person name="Veith B."/>
            <person name="Brueggemann H."/>
            <person name="Liesegang H."/>
            <person name="Strittmatter A."/>
            <person name="Miethke M."/>
            <person name="Buckel W."/>
            <person name="Hinderberger J."/>
            <person name="Li F."/>
            <person name="Hagemeier C."/>
            <person name="Thauer R.K."/>
            <person name="Gottschalk G."/>
        </authorList>
    </citation>
    <scope>NUCLEOTIDE SEQUENCE [LARGE SCALE GENOMIC DNA]</scope>
    <source>
        <strain evidence="3">ATCC 8527 / DSM 555 / NCIMB 10680</strain>
    </source>
</reference>
<dbReference type="InterPro" id="IPR027890">
    <property type="entry name" value="DUF4491"/>
</dbReference>
<organism evidence="2 3">
    <name type="scientific">Clostridium kluyveri (strain ATCC 8527 / DSM 555 / NBRC 12016 / NCIMB 10680 / K1)</name>
    <dbReference type="NCBI Taxonomy" id="431943"/>
    <lineage>
        <taxon>Bacteria</taxon>
        <taxon>Bacillati</taxon>
        <taxon>Bacillota</taxon>
        <taxon>Clostridia</taxon>
        <taxon>Eubacteriales</taxon>
        <taxon>Clostridiaceae</taxon>
        <taxon>Clostridium</taxon>
    </lineage>
</organism>
<gene>
    <name evidence="2" type="ordered locus">CKL_0681</name>
</gene>
<keyword evidence="1" id="KW-0812">Transmembrane</keyword>
<sequence>MFNYYGFIIGLFVLLLTGIGHVAVIKGEYYLGVRIWPIFLIISILSILISTMVKNTILSAFLGILGFTFLWGILELFKQKKRVEKGWFPKKNN</sequence>
<dbReference type="HOGENOM" id="CLU_158611_0_0_9"/>
<evidence type="ECO:0008006" key="4">
    <source>
        <dbReference type="Google" id="ProtNLM"/>
    </source>
</evidence>
<evidence type="ECO:0000313" key="3">
    <source>
        <dbReference type="Proteomes" id="UP000002411"/>
    </source>
</evidence>
<evidence type="ECO:0000256" key="1">
    <source>
        <dbReference type="SAM" id="Phobius"/>
    </source>
</evidence>
<dbReference type="EMBL" id="CP000673">
    <property type="protein sequence ID" value="EDK32734.1"/>
    <property type="molecule type" value="Genomic_DNA"/>
</dbReference>
<keyword evidence="1" id="KW-1133">Transmembrane helix</keyword>
<feature type="transmembrane region" description="Helical" evidence="1">
    <location>
        <begin position="31"/>
        <end position="51"/>
    </location>
</feature>
<dbReference type="KEGG" id="ckl:CKL_0681"/>
<protein>
    <recommendedName>
        <fullName evidence="4">DUF4491 domain-containing protein</fullName>
    </recommendedName>
</protein>
<dbReference type="STRING" id="431943.CKL_0681"/>
<dbReference type="AlphaFoldDB" id="A5N603"/>
<feature type="transmembrane region" description="Helical" evidence="1">
    <location>
        <begin position="57"/>
        <end position="77"/>
    </location>
</feature>
<dbReference type="eggNOG" id="ENOG50330D0">
    <property type="taxonomic scope" value="Bacteria"/>
</dbReference>
<feature type="transmembrane region" description="Helical" evidence="1">
    <location>
        <begin position="6"/>
        <end position="24"/>
    </location>
</feature>
<keyword evidence="3" id="KW-1185">Reference proteome</keyword>
<dbReference type="Pfam" id="PF14898">
    <property type="entry name" value="DUF4491"/>
    <property type="match status" value="1"/>
</dbReference>
<keyword evidence="1" id="KW-0472">Membrane</keyword>
<evidence type="ECO:0000313" key="2">
    <source>
        <dbReference type="EMBL" id="EDK32734.1"/>
    </source>
</evidence>